<protein>
    <submittedName>
        <fullName evidence="5">4'-phosphopantetheinyl transferase family protein</fullName>
    </submittedName>
</protein>
<dbReference type="RefSeq" id="WP_386047739.1">
    <property type="nucleotide sequence ID" value="NZ_JBHUIO010000009.1"/>
</dbReference>
<dbReference type="EMBL" id="JBHUIO010000009">
    <property type="protein sequence ID" value="MFD2171159.1"/>
    <property type="molecule type" value="Genomic_DNA"/>
</dbReference>
<dbReference type="Gene3D" id="3.90.470.20">
    <property type="entry name" value="4'-phosphopantetheinyl transferase domain"/>
    <property type="match status" value="2"/>
</dbReference>
<comment type="similarity">
    <text evidence="1">Belongs to the P-Pant transferase superfamily. Gsp/Sfp/HetI/AcpT family.</text>
</comment>
<dbReference type="Pfam" id="PF01648">
    <property type="entry name" value="ACPS"/>
    <property type="match status" value="1"/>
</dbReference>
<dbReference type="Proteomes" id="UP001597343">
    <property type="component" value="Unassembled WGS sequence"/>
</dbReference>
<dbReference type="SUPFAM" id="SSF56214">
    <property type="entry name" value="4'-phosphopantetheinyl transferase"/>
    <property type="match status" value="2"/>
</dbReference>
<dbReference type="PANTHER" id="PTHR12215">
    <property type="entry name" value="PHOSPHOPANTETHEINE TRANSFERASE"/>
    <property type="match status" value="1"/>
</dbReference>
<comment type="caution">
    <text evidence="5">The sequence shown here is derived from an EMBL/GenBank/DDBJ whole genome shotgun (WGS) entry which is preliminary data.</text>
</comment>
<dbReference type="Pfam" id="PF22624">
    <property type="entry name" value="AASDHPPT_N"/>
    <property type="match status" value="1"/>
</dbReference>
<dbReference type="InterPro" id="IPR008278">
    <property type="entry name" value="4-PPantetheinyl_Trfase_dom"/>
</dbReference>
<organism evidence="5 6">
    <name type="scientific">Tumebacillus lipolyticus</name>
    <dbReference type="NCBI Taxonomy" id="1280370"/>
    <lineage>
        <taxon>Bacteria</taxon>
        <taxon>Bacillati</taxon>
        <taxon>Bacillota</taxon>
        <taxon>Bacilli</taxon>
        <taxon>Bacillales</taxon>
        <taxon>Alicyclobacillaceae</taxon>
        <taxon>Tumebacillus</taxon>
    </lineage>
</organism>
<accession>A0ABW5A054</accession>
<feature type="domain" description="4'-phosphopantetheinyl transferase N-terminal" evidence="4">
    <location>
        <begin position="16"/>
        <end position="101"/>
    </location>
</feature>
<keyword evidence="2 5" id="KW-0808">Transferase</keyword>
<sequence length="237" mass="27268">MTKIQLFAVHRGPQLSDDQLKRSLQSLPSFDQDRILRYRRWEDRQSGLLAAKLARKMLSEHLQVSAHDLQIERTSFGRPYLHGFTQWQGDYNVSHSGDWVFGGIAEQGLLGVDVEGLREIDMEVSKHCYCPEERDELYSLEGKEQNAFFYVLWTLKEAYIKAIGTGLSTPLTSFGFDIESLKAGRILLKDEHGVAQPQWNFRRYEVDEAYRFAICTDQSELPSTVTLLTRDEVLISC</sequence>
<evidence type="ECO:0000313" key="6">
    <source>
        <dbReference type="Proteomes" id="UP001597343"/>
    </source>
</evidence>
<name>A0ABW5A054_9BACL</name>
<evidence type="ECO:0000259" key="3">
    <source>
        <dbReference type="Pfam" id="PF01648"/>
    </source>
</evidence>
<feature type="domain" description="4'-phosphopantetheinyl transferase" evidence="3">
    <location>
        <begin position="110"/>
        <end position="215"/>
    </location>
</feature>
<keyword evidence="6" id="KW-1185">Reference proteome</keyword>
<gene>
    <name evidence="5" type="ORF">ACFSOY_14420</name>
</gene>
<evidence type="ECO:0000256" key="2">
    <source>
        <dbReference type="ARBA" id="ARBA00022679"/>
    </source>
</evidence>
<reference evidence="6" key="1">
    <citation type="journal article" date="2019" name="Int. J. Syst. Evol. Microbiol.">
        <title>The Global Catalogue of Microorganisms (GCM) 10K type strain sequencing project: providing services to taxonomists for standard genome sequencing and annotation.</title>
        <authorList>
            <consortium name="The Broad Institute Genomics Platform"/>
            <consortium name="The Broad Institute Genome Sequencing Center for Infectious Disease"/>
            <person name="Wu L."/>
            <person name="Ma J."/>
        </authorList>
    </citation>
    <scope>NUCLEOTIDE SEQUENCE [LARGE SCALE GENOMIC DNA]</scope>
    <source>
        <strain evidence="6">CGMCC 1.13574</strain>
    </source>
</reference>
<evidence type="ECO:0000313" key="5">
    <source>
        <dbReference type="EMBL" id="MFD2171159.1"/>
    </source>
</evidence>
<dbReference type="InterPro" id="IPR050559">
    <property type="entry name" value="P-Pant_transferase_sf"/>
</dbReference>
<evidence type="ECO:0000259" key="4">
    <source>
        <dbReference type="Pfam" id="PF22624"/>
    </source>
</evidence>
<proteinExistence type="inferred from homology"/>
<evidence type="ECO:0000256" key="1">
    <source>
        <dbReference type="ARBA" id="ARBA00010990"/>
    </source>
</evidence>
<dbReference type="GO" id="GO:0016740">
    <property type="term" value="F:transferase activity"/>
    <property type="evidence" value="ECO:0007669"/>
    <property type="project" value="UniProtKB-KW"/>
</dbReference>
<dbReference type="InterPro" id="IPR055066">
    <property type="entry name" value="AASDHPPT_N"/>
</dbReference>
<dbReference type="PANTHER" id="PTHR12215:SF10">
    <property type="entry name" value="L-AMINOADIPATE-SEMIALDEHYDE DEHYDROGENASE-PHOSPHOPANTETHEINYL TRANSFERASE"/>
    <property type="match status" value="1"/>
</dbReference>
<dbReference type="InterPro" id="IPR037143">
    <property type="entry name" value="4-PPantetheinyl_Trfase_dom_sf"/>
</dbReference>